<sequence>MAALSNSTSNATAPITTTKVTPGYWRATLSHPPFNIQDNAWFESFFALVDDIAADPSVKVVVFDSSVPDFWIAHFDIVNTVNQSYIDALFPTLIRLANLPVLTVAAVQGIAHGGGAELAAALDVRFASQEKARFAQIEVAYGTLPGGGGMSLLPGLVGRGRALEIVLGAEDFDADTAALYGWINRAIPDAEFPTFIDSFARRVASFDKYALSETKRIINKRSSYPTAAEQTEDWNAFLGTLKDPNVVARIAASVKLGLQTDVEFEKDVTEKILVLEGEGPWDV</sequence>
<keyword evidence="4" id="KW-1185">Reference proteome</keyword>
<reference evidence="3" key="1">
    <citation type="journal article" date="2020" name="Stud. Mycol.">
        <title>101 Dothideomycetes genomes: a test case for predicting lifestyles and emergence of pathogens.</title>
        <authorList>
            <person name="Haridas S."/>
            <person name="Albert R."/>
            <person name="Binder M."/>
            <person name="Bloem J."/>
            <person name="Labutti K."/>
            <person name="Salamov A."/>
            <person name="Andreopoulos B."/>
            <person name="Baker S."/>
            <person name="Barry K."/>
            <person name="Bills G."/>
            <person name="Bluhm B."/>
            <person name="Cannon C."/>
            <person name="Castanera R."/>
            <person name="Culley D."/>
            <person name="Daum C."/>
            <person name="Ezra D."/>
            <person name="Gonzalez J."/>
            <person name="Henrissat B."/>
            <person name="Kuo A."/>
            <person name="Liang C."/>
            <person name="Lipzen A."/>
            <person name="Lutzoni F."/>
            <person name="Magnuson J."/>
            <person name="Mondo S."/>
            <person name="Nolan M."/>
            <person name="Ohm R."/>
            <person name="Pangilinan J."/>
            <person name="Park H.-J."/>
            <person name="Ramirez L."/>
            <person name="Alfaro M."/>
            <person name="Sun H."/>
            <person name="Tritt A."/>
            <person name="Yoshinaga Y."/>
            <person name="Zwiers L.-H."/>
            <person name="Turgeon B."/>
            <person name="Goodwin S."/>
            <person name="Spatafora J."/>
            <person name="Crous P."/>
            <person name="Grigoriev I."/>
        </authorList>
    </citation>
    <scope>NUCLEOTIDE SEQUENCE</scope>
    <source>
        <strain evidence="3">CBS 122681</strain>
    </source>
</reference>
<dbReference type="InterPro" id="IPR029045">
    <property type="entry name" value="ClpP/crotonase-like_dom_sf"/>
</dbReference>
<evidence type="ECO:0000256" key="1">
    <source>
        <dbReference type="ARBA" id="ARBA00004685"/>
    </source>
</evidence>
<comment type="pathway">
    <text evidence="1">Mycotoxin biosynthesis.</text>
</comment>
<name>A0A6A6SRW0_9PLEO</name>
<proteinExistence type="predicted"/>
<dbReference type="EMBL" id="MU004506">
    <property type="protein sequence ID" value="KAF2649118.1"/>
    <property type="molecule type" value="Genomic_DNA"/>
</dbReference>
<keyword evidence="2" id="KW-0843">Virulence</keyword>
<dbReference type="OrthoDB" id="410701at2759"/>
<accession>A0A6A6SRW0</accession>
<dbReference type="Proteomes" id="UP000799324">
    <property type="component" value="Unassembled WGS sequence"/>
</dbReference>
<dbReference type="CDD" id="cd06558">
    <property type="entry name" value="crotonase-like"/>
    <property type="match status" value="1"/>
</dbReference>
<gene>
    <name evidence="3" type="ORF">K491DRAFT_611450</name>
</gene>
<evidence type="ECO:0000313" key="3">
    <source>
        <dbReference type="EMBL" id="KAF2649118.1"/>
    </source>
</evidence>
<dbReference type="PANTHER" id="PTHR43459">
    <property type="entry name" value="ENOYL-COA HYDRATASE"/>
    <property type="match status" value="1"/>
</dbReference>
<dbReference type="GO" id="GO:0016853">
    <property type="term" value="F:isomerase activity"/>
    <property type="evidence" value="ECO:0007669"/>
    <property type="project" value="UniProtKB-KW"/>
</dbReference>
<dbReference type="AlphaFoldDB" id="A0A6A6SRW0"/>
<protein>
    <submittedName>
        <fullName evidence="3">Enoyl-CoA hydratase/isomerase</fullName>
    </submittedName>
</protein>
<dbReference type="InterPro" id="IPR001753">
    <property type="entry name" value="Enoyl-CoA_hydra/iso"/>
</dbReference>
<organism evidence="3 4">
    <name type="scientific">Lophiostoma macrostomum CBS 122681</name>
    <dbReference type="NCBI Taxonomy" id="1314788"/>
    <lineage>
        <taxon>Eukaryota</taxon>
        <taxon>Fungi</taxon>
        <taxon>Dikarya</taxon>
        <taxon>Ascomycota</taxon>
        <taxon>Pezizomycotina</taxon>
        <taxon>Dothideomycetes</taxon>
        <taxon>Pleosporomycetidae</taxon>
        <taxon>Pleosporales</taxon>
        <taxon>Lophiostomataceae</taxon>
        <taxon>Lophiostoma</taxon>
    </lineage>
</organism>
<dbReference type="SUPFAM" id="SSF52096">
    <property type="entry name" value="ClpP/crotonase"/>
    <property type="match status" value="1"/>
</dbReference>
<dbReference type="Gene3D" id="3.90.226.10">
    <property type="entry name" value="2-enoyl-CoA Hydratase, Chain A, domain 1"/>
    <property type="match status" value="1"/>
</dbReference>
<keyword evidence="3" id="KW-0413">Isomerase</keyword>
<dbReference type="Pfam" id="PF00378">
    <property type="entry name" value="ECH_1"/>
    <property type="match status" value="1"/>
</dbReference>
<dbReference type="PANTHER" id="PTHR43459:SF1">
    <property type="entry name" value="EG:BACN32G11.4 PROTEIN"/>
    <property type="match status" value="1"/>
</dbReference>
<evidence type="ECO:0000256" key="2">
    <source>
        <dbReference type="ARBA" id="ARBA00023026"/>
    </source>
</evidence>
<evidence type="ECO:0000313" key="4">
    <source>
        <dbReference type="Proteomes" id="UP000799324"/>
    </source>
</evidence>